<keyword evidence="1" id="KW-1133">Transmembrane helix</keyword>
<name>I7LZH3_TETTS</name>
<feature type="transmembrane region" description="Helical" evidence="1">
    <location>
        <begin position="75"/>
        <end position="96"/>
    </location>
</feature>
<evidence type="ECO:0000313" key="2">
    <source>
        <dbReference type="EMBL" id="EAR83934.2"/>
    </source>
</evidence>
<feature type="transmembrane region" description="Helical" evidence="1">
    <location>
        <begin position="39"/>
        <end position="63"/>
    </location>
</feature>
<accession>I7LZH3</accession>
<dbReference type="RefSeq" id="XP_001031597.2">
    <property type="nucleotide sequence ID" value="XM_001031597.3"/>
</dbReference>
<dbReference type="KEGG" id="tet:TTHERM_00773440"/>
<gene>
    <name evidence="2" type="ORF">TTHERM_00773440</name>
</gene>
<sequence length="248" mass="29270">MNERPILSADQINDSDILYSYDISEQIEIELSSYQKGKWWMQLINGFHLMFMIFIFVEAWITFQMNCNKSKQRRQIYKLIGICCFAQIVFMIFFIISLQQNVYCSNAICHPYFNGKWLLSTSDFSSEAQQHECNSVQQQFDSKLEISQAIQTFVKTAAYQYCQNQLSQNPENSDDKNNCDTLNQYQIEVEYSKVFFLGTIVMTIFEMSYLIVVVYIIKKLKYLQVKRGISQINEQNDSNDSLHHSNYY</sequence>
<keyword evidence="1 2" id="KW-0812">Transmembrane</keyword>
<evidence type="ECO:0000256" key="1">
    <source>
        <dbReference type="SAM" id="Phobius"/>
    </source>
</evidence>
<dbReference type="GeneID" id="7830251"/>
<dbReference type="EMBL" id="GG662514">
    <property type="protein sequence ID" value="EAR83934.2"/>
    <property type="molecule type" value="Genomic_DNA"/>
</dbReference>
<evidence type="ECO:0000313" key="3">
    <source>
        <dbReference type="Proteomes" id="UP000009168"/>
    </source>
</evidence>
<dbReference type="Proteomes" id="UP000009168">
    <property type="component" value="Unassembled WGS sequence"/>
</dbReference>
<organism evidence="2 3">
    <name type="scientific">Tetrahymena thermophila (strain SB210)</name>
    <dbReference type="NCBI Taxonomy" id="312017"/>
    <lineage>
        <taxon>Eukaryota</taxon>
        <taxon>Sar</taxon>
        <taxon>Alveolata</taxon>
        <taxon>Ciliophora</taxon>
        <taxon>Intramacronucleata</taxon>
        <taxon>Oligohymenophorea</taxon>
        <taxon>Hymenostomatida</taxon>
        <taxon>Tetrahymenina</taxon>
        <taxon>Tetrahymenidae</taxon>
        <taxon>Tetrahymena</taxon>
    </lineage>
</organism>
<proteinExistence type="predicted"/>
<reference evidence="3" key="1">
    <citation type="journal article" date="2006" name="PLoS Biol.">
        <title>Macronuclear genome sequence of the ciliate Tetrahymena thermophila, a model eukaryote.</title>
        <authorList>
            <person name="Eisen J.A."/>
            <person name="Coyne R.S."/>
            <person name="Wu M."/>
            <person name="Wu D."/>
            <person name="Thiagarajan M."/>
            <person name="Wortman J.R."/>
            <person name="Badger J.H."/>
            <person name="Ren Q."/>
            <person name="Amedeo P."/>
            <person name="Jones K.M."/>
            <person name="Tallon L.J."/>
            <person name="Delcher A.L."/>
            <person name="Salzberg S.L."/>
            <person name="Silva J.C."/>
            <person name="Haas B.J."/>
            <person name="Majoros W.H."/>
            <person name="Farzad M."/>
            <person name="Carlton J.M."/>
            <person name="Smith R.K. Jr."/>
            <person name="Garg J."/>
            <person name="Pearlman R.E."/>
            <person name="Karrer K.M."/>
            <person name="Sun L."/>
            <person name="Manning G."/>
            <person name="Elde N.C."/>
            <person name="Turkewitz A.P."/>
            <person name="Asai D.J."/>
            <person name="Wilkes D.E."/>
            <person name="Wang Y."/>
            <person name="Cai H."/>
            <person name="Collins K."/>
            <person name="Stewart B.A."/>
            <person name="Lee S.R."/>
            <person name="Wilamowska K."/>
            <person name="Weinberg Z."/>
            <person name="Ruzzo W.L."/>
            <person name="Wloga D."/>
            <person name="Gaertig J."/>
            <person name="Frankel J."/>
            <person name="Tsao C.-C."/>
            <person name="Gorovsky M.A."/>
            <person name="Keeling P.J."/>
            <person name="Waller R.F."/>
            <person name="Patron N.J."/>
            <person name="Cherry J.M."/>
            <person name="Stover N.A."/>
            <person name="Krieger C.J."/>
            <person name="del Toro C."/>
            <person name="Ryder H.F."/>
            <person name="Williamson S.C."/>
            <person name="Barbeau R.A."/>
            <person name="Hamilton E.P."/>
            <person name="Orias E."/>
        </authorList>
    </citation>
    <scope>NUCLEOTIDE SEQUENCE [LARGE SCALE GENOMIC DNA]</scope>
    <source>
        <strain evidence="3">SB210</strain>
    </source>
</reference>
<keyword evidence="3" id="KW-1185">Reference proteome</keyword>
<keyword evidence="1" id="KW-0472">Membrane</keyword>
<protein>
    <submittedName>
        <fullName evidence="2">Transmembrane protein, putative</fullName>
    </submittedName>
</protein>
<dbReference type="AlphaFoldDB" id="I7LZH3"/>
<feature type="transmembrane region" description="Helical" evidence="1">
    <location>
        <begin position="194"/>
        <end position="217"/>
    </location>
</feature>
<dbReference type="InParanoid" id="I7LZH3"/>